<reference evidence="2" key="1">
    <citation type="submission" date="2021-12" db="EMBL/GenBank/DDBJ databases">
        <authorList>
            <person name="Zaccaron A."/>
            <person name="Stergiopoulos I."/>
        </authorList>
    </citation>
    <scope>NUCLEOTIDE SEQUENCE</scope>
    <source>
        <strain evidence="2">Race5_Kim</strain>
    </source>
</reference>
<feature type="region of interest" description="Disordered" evidence="1">
    <location>
        <begin position="261"/>
        <end position="283"/>
    </location>
</feature>
<dbReference type="GeneID" id="71988828"/>
<dbReference type="Proteomes" id="UP000756132">
    <property type="component" value="Chromosome 9"/>
</dbReference>
<keyword evidence="3" id="KW-1185">Reference proteome</keyword>
<dbReference type="KEGG" id="ffu:CLAFUR5_08950"/>
<dbReference type="AlphaFoldDB" id="A0A9Q8PGG1"/>
<accession>A0A9Q8PGG1</accession>
<reference evidence="2" key="2">
    <citation type="journal article" date="2022" name="Microb. Genom.">
        <title>A chromosome-scale genome assembly of the tomato pathogen Cladosporium fulvum reveals a compartmentalized genome architecture and the presence of a dispensable chromosome.</title>
        <authorList>
            <person name="Zaccaron A.Z."/>
            <person name="Chen L.H."/>
            <person name="Samaras A."/>
            <person name="Stergiopoulos I."/>
        </authorList>
    </citation>
    <scope>NUCLEOTIDE SEQUENCE</scope>
    <source>
        <strain evidence="2">Race5_Kim</strain>
    </source>
</reference>
<gene>
    <name evidence="2" type="ORF">CLAFUR5_08950</name>
</gene>
<evidence type="ECO:0000313" key="2">
    <source>
        <dbReference type="EMBL" id="UJO21976.1"/>
    </source>
</evidence>
<feature type="compositionally biased region" description="Polar residues" evidence="1">
    <location>
        <begin position="43"/>
        <end position="53"/>
    </location>
</feature>
<evidence type="ECO:0000256" key="1">
    <source>
        <dbReference type="SAM" id="MobiDB-lite"/>
    </source>
</evidence>
<feature type="region of interest" description="Disordered" evidence="1">
    <location>
        <begin position="43"/>
        <end position="97"/>
    </location>
</feature>
<dbReference type="RefSeq" id="XP_047766342.1">
    <property type="nucleotide sequence ID" value="XM_047908098.1"/>
</dbReference>
<name>A0A9Q8PGG1_PASFU</name>
<evidence type="ECO:0000313" key="3">
    <source>
        <dbReference type="Proteomes" id="UP000756132"/>
    </source>
</evidence>
<dbReference type="OrthoDB" id="3865732at2759"/>
<feature type="compositionally biased region" description="Basic and acidic residues" evidence="1">
    <location>
        <begin position="270"/>
        <end position="283"/>
    </location>
</feature>
<protein>
    <submittedName>
        <fullName evidence="2">Uncharacterized protein</fullName>
    </submittedName>
</protein>
<proteinExistence type="predicted"/>
<organism evidence="2 3">
    <name type="scientific">Passalora fulva</name>
    <name type="common">Tomato leaf mold</name>
    <name type="synonym">Cladosporium fulvum</name>
    <dbReference type="NCBI Taxonomy" id="5499"/>
    <lineage>
        <taxon>Eukaryota</taxon>
        <taxon>Fungi</taxon>
        <taxon>Dikarya</taxon>
        <taxon>Ascomycota</taxon>
        <taxon>Pezizomycotina</taxon>
        <taxon>Dothideomycetes</taxon>
        <taxon>Dothideomycetidae</taxon>
        <taxon>Mycosphaerellales</taxon>
        <taxon>Mycosphaerellaceae</taxon>
        <taxon>Fulvia</taxon>
    </lineage>
</organism>
<dbReference type="EMBL" id="CP090171">
    <property type="protein sequence ID" value="UJO21976.1"/>
    <property type="molecule type" value="Genomic_DNA"/>
</dbReference>
<sequence length="283" mass="32771">MWVIYPFDPERRVWSHPHLEPDAQQRALPQHDPLMPWEQQYPAQHSRNGSFTSPDLGRDRWNDPYKPYSPRTEHGNQTRESFSTKPHSRKPCYLNQYGHHPSHAQHVSFEQASTALYEALEAASRGCQKLETSFQQCTRGLTSWLRSRDIDSLWTIYMDWDGKPVERILEAEDLPSETDPEVHTYVDIQRRLLRALSAAFTCAETPAKLGPRMDTTGAYATPSWQILRTTTRKLRISLEAIEELLGMLLESIRPLWDMPSKAGSAFTTPPKEEPFEPRQSREK</sequence>